<dbReference type="PROSITE" id="PS51318">
    <property type="entry name" value="TAT"/>
    <property type="match status" value="1"/>
</dbReference>
<dbReference type="InterPro" id="IPR013830">
    <property type="entry name" value="SGNH_hydro"/>
</dbReference>
<dbReference type="PANTHER" id="PTHR30383">
    <property type="entry name" value="THIOESTERASE 1/PROTEASE 1/LYSOPHOSPHOLIPASE L1"/>
    <property type="match status" value="1"/>
</dbReference>
<dbReference type="Pfam" id="PF13472">
    <property type="entry name" value="Lipase_GDSL_2"/>
    <property type="match status" value="1"/>
</dbReference>
<organism evidence="2 3">
    <name type="scientific">Microbacterium soli</name>
    <dbReference type="NCBI Taxonomy" id="446075"/>
    <lineage>
        <taxon>Bacteria</taxon>
        <taxon>Bacillati</taxon>
        <taxon>Actinomycetota</taxon>
        <taxon>Actinomycetes</taxon>
        <taxon>Micrococcales</taxon>
        <taxon>Microbacteriaceae</taxon>
        <taxon>Microbacterium</taxon>
    </lineage>
</organism>
<protein>
    <recommendedName>
        <fullName evidence="1">SGNH hydrolase-type esterase domain-containing protein</fullName>
    </recommendedName>
</protein>
<dbReference type="Gene3D" id="3.40.50.1110">
    <property type="entry name" value="SGNH hydrolase"/>
    <property type="match status" value="1"/>
</dbReference>
<proteinExistence type="predicted"/>
<comment type="caution">
    <text evidence="2">The sequence shown here is derived from an EMBL/GenBank/DDBJ whole genome shotgun (WGS) entry which is preliminary data.</text>
</comment>
<gene>
    <name evidence="2" type="ORF">GCM10022383_02030</name>
</gene>
<evidence type="ECO:0000313" key="2">
    <source>
        <dbReference type="EMBL" id="GAA3926473.1"/>
    </source>
</evidence>
<evidence type="ECO:0000259" key="1">
    <source>
        <dbReference type="Pfam" id="PF13472"/>
    </source>
</evidence>
<dbReference type="CDD" id="cd00229">
    <property type="entry name" value="SGNH_hydrolase"/>
    <property type="match status" value="1"/>
</dbReference>
<dbReference type="SUPFAM" id="SSF52266">
    <property type="entry name" value="SGNH hydrolase"/>
    <property type="match status" value="1"/>
</dbReference>
<evidence type="ECO:0000313" key="3">
    <source>
        <dbReference type="Proteomes" id="UP001501591"/>
    </source>
</evidence>
<reference evidence="3" key="1">
    <citation type="journal article" date="2019" name="Int. J. Syst. Evol. Microbiol.">
        <title>The Global Catalogue of Microorganisms (GCM) 10K type strain sequencing project: providing services to taxonomists for standard genome sequencing and annotation.</title>
        <authorList>
            <consortium name="The Broad Institute Genomics Platform"/>
            <consortium name="The Broad Institute Genome Sequencing Center for Infectious Disease"/>
            <person name="Wu L."/>
            <person name="Ma J."/>
        </authorList>
    </citation>
    <scope>NUCLEOTIDE SEQUENCE [LARGE SCALE GENOMIC DNA]</scope>
    <source>
        <strain evidence="3">JCM 17024</strain>
    </source>
</reference>
<dbReference type="InterPro" id="IPR006311">
    <property type="entry name" value="TAT_signal"/>
</dbReference>
<feature type="domain" description="SGNH hydrolase-type esterase" evidence="1">
    <location>
        <begin position="68"/>
        <end position="237"/>
    </location>
</feature>
<dbReference type="Proteomes" id="UP001501591">
    <property type="component" value="Unassembled WGS sequence"/>
</dbReference>
<accession>A0ABP7MMT7</accession>
<sequence>MTYSRPMNPTLPRRSALVAAGALAVVLAVALGVARPWMPPVETPPIAAADEGISPAPLALPEHPTVLVFGDSWTYGSAATPRTHGYAHLLGGLLHGTTIIDGVRGSGYQKPGIDGPDYATRIRSLDAGIAPDLIIIQGSINDRREDPATFPAAVNAAWDALADVFPDAPVVVLGPAPHELPVGASTARIDHDLSVLAAQRAWWYISPVQEEWITTADYPWIIDAGPGLLHPSDAGHEYLAHRVIEALDRFRTAPITAADSAAPDPVE</sequence>
<dbReference type="InterPro" id="IPR051532">
    <property type="entry name" value="Ester_Hydrolysis_Enzymes"/>
</dbReference>
<dbReference type="InterPro" id="IPR036514">
    <property type="entry name" value="SGNH_hydro_sf"/>
</dbReference>
<keyword evidence="3" id="KW-1185">Reference proteome</keyword>
<name>A0ABP7MMT7_9MICO</name>
<dbReference type="EMBL" id="BAABCP010000001">
    <property type="protein sequence ID" value="GAA3926473.1"/>
    <property type="molecule type" value="Genomic_DNA"/>
</dbReference>